<name>A0AA37TMB2_9GAMM</name>
<evidence type="ECO:0000313" key="2">
    <source>
        <dbReference type="Proteomes" id="UP001157439"/>
    </source>
</evidence>
<dbReference type="RefSeq" id="WP_158220685.1">
    <property type="nucleotide sequence ID" value="NZ_BSPO01000002.1"/>
</dbReference>
<dbReference type="AlphaFoldDB" id="A0AA37TMB2"/>
<dbReference type="EMBL" id="BSPO01000002">
    <property type="protein sequence ID" value="GLS82888.1"/>
    <property type="molecule type" value="Genomic_DNA"/>
</dbReference>
<accession>A0AA37TMB2</accession>
<dbReference type="Proteomes" id="UP001157439">
    <property type="component" value="Unassembled WGS sequence"/>
</dbReference>
<reference evidence="1 2" key="1">
    <citation type="journal article" date="2014" name="Int. J. Syst. Evol. Microbiol.">
        <title>Complete genome sequence of Corynebacterium casei LMG S-19264T (=DSM 44701T), isolated from a smear-ripened cheese.</title>
        <authorList>
            <consortium name="US DOE Joint Genome Institute (JGI-PGF)"/>
            <person name="Walter F."/>
            <person name="Albersmeier A."/>
            <person name="Kalinowski J."/>
            <person name="Ruckert C."/>
        </authorList>
    </citation>
    <scope>NUCLEOTIDE SEQUENCE [LARGE SCALE GENOMIC DNA]</scope>
    <source>
        <strain evidence="1 2">NBRC 112785</strain>
    </source>
</reference>
<organism evidence="1 2">
    <name type="scientific">Paraferrimonas haliotis</name>
    <dbReference type="NCBI Taxonomy" id="2013866"/>
    <lineage>
        <taxon>Bacteria</taxon>
        <taxon>Pseudomonadati</taxon>
        <taxon>Pseudomonadota</taxon>
        <taxon>Gammaproteobacteria</taxon>
        <taxon>Alteromonadales</taxon>
        <taxon>Ferrimonadaceae</taxon>
        <taxon>Paraferrimonas</taxon>
    </lineage>
</organism>
<gene>
    <name evidence="1" type="ORF">GCM10007894_08650</name>
</gene>
<dbReference type="InterPro" id="IPR025644">
    <property type="entry name" value="DUF4344"/>
</dbReference>
<dbReference type="Pfam" id="PF14247">
    <property type="entry name" value="DUF4344"/>
    <property type="match status" value="1"/>
</dbReference>
<keyword evidence="2" id="KW-1185">Reference proteome</keyword>
<comment type="caution">
    <text evidence="1">The sequence shown here is derived from an EMBL/GenBank/DDBJ whole genome shotgun (WGS) entry which is preliminary data.</text>
</comment>
<sequence length="263" mass="29424">MVLQLSGVTGRRMRQLLVISLLSVLLLAGKNAAALSLQYGGAKTESDKRAQQVISESSNVEQAIRLLNENWQLKESLLVRLGGVDGPEYDPEQSLITIPYGFYAEVQQRFIDDGLNLNEARRAALDALLHTVYHEMAHALIDRYQVPVIGIEEDAADALATILLLEWYPDGAQKAIHAGDLFDLESSDYTEIDEEQLAGEHSLDAQRAYRTYCLVAGADEEYAQQFEASGLFSPERLDTCSEDYQRVRSAWLRLIEDYVLSQP</sequence>
<protein>
    <submittedName>
        <fullName evidence="1">Uncharacterized protein</fullName>
    </submittedName>
</protein>
<proteinExistence type="predicted"/>
<evidence type="ECO:0000313" key="1">
    <source>
        <dbReference type="EMBL" id="GLS82888.1"/>
    </source>
</evidence>